<proteinExistence type="predicted"/>
<accession>A0A261FWU6</accession>
<evidence type="ECO:0000313" key="2">
    <source>
        <dbReference type="EMBL" id="OZG63413.1"/>
    </source>
</evidence>
<feature type="signal peptide" evidence="1">
    <location>
        <begin position="1"/>
        <end position="21"/>
    </location>
</feature>
<dbReference type="AlphaFoldDB" id="A0A261FWU6"/>
<organism evidence="2 3">
    <name type="scientific">Bifidobacterium lemurum</name>
    <dbReference type="NCBI Taxonomy" id="1603886"/>
    <lineage>
        <taxon>Bacteria</taxon>
        <taxon>Bacillati</taxon>
        <taxon>Actinomycetota</taxon>
        <taxon>Actinomycetes</taxon>
        <taxon>Bifidobacteriales</taxon>
        <taxon>Bifidobacteriaceae</taxon>
        <taxon>Bifidobacterium</taxon>
    </lineage>
</organism>
<sequence length="431" mass="46801">MKNIKKILAGATAVATLMAMAACGSSNESGDASDSQNLTIAWWGNQDRNEKQDAIDKAFEAANEGVSIDGQPSEWSDYWQKLSTSAAGDSMPDVIAMDYSYFNEYVENGLIIPLDEYIEDGTIDTTNIDESILASGQKDGSQYLISSGSSSPAMIYNKTLLDEAGIEMPEEMDLDEFKALAKEVYEKTGVKTNFRYYEASELLEYVMRGEGKTLFEDEGLGVTAEDVEPYFDVYEEGINEGWHISPEVFAEITAGSVDQDPVVYGSDPSSMSWVSFKFTSQMPAMQALTDDDLALAPWPAADVTAANYIKPGQFWAISKSCENPQLAAEFINYYTNNEDAVTTMGTDRGLPVSSAMMTVLEEQLSADEQEIATFLNDVVTPNSSAINPPSPAAASTVNSQTLPEIEENILYGAITAKDAAATFVEEANGAY</sequence>
<protein>
    <submittedName>
        <fullName evidence="2">ABC transporter, extracellular substrate binding protein</fullName>
    </submittedName>
</protein>
<keyword evidence="3" id="KW-1185">Reference proteome</keyword>
<dbReference type="InterPro" id="IPR006059">
    <property type="entry name" value="SBP"/>
</dbReference>
<reference evidence="2 3" key="1">
    <citation type="journal article" date="2017" name="BMC Genomics">
        <title>Comparative genomic and phylogenomic analyses of the Bifidobacteriaceae family.</title>
        <authorList>
            <person name="Lugli G.A."/>
            <person name="Milani C."/>
            <person name="Turroni F."/>
            <person name="Duranti S."/>
            <person name="Mancabelli L."/>
            <person name="Mangifesta M."/>
            <person name="Ferrario C."/>
            <person name="Modesto M."/>
            <person name="Mattarelli P."/>
            <person name="Jiri K."/>
            <person name="van Sinderen D."/>
            <person name="Ventura M."/>
        </authorList>
    </citation>
    <scope>NUCLEOTIDE SEQUENCE [LARGE SCALE GENOMIC DNA]</scope>
    <source>
        <strain evidence="2 3">DSM 28807</strain>
    </source>
</reference>
<dbReference type="InterPro" id="IPR050490">
    <property type="entry name" value="Bact_solute-bd_prot1"/>
</dbReference>
<dbReference type="RefSeq" id="WP_072725532.1">
    <property type="nucleotide sequence ID" value="NZ_BDIS01000015.1"/>
</dbReference>
<dbReference type="Pfam" id="PF13416">
    <property type="entry name" value="SBP_bac_8"/>
    <property type="match status" value="1"/>
</dbReference>
<dbReference type="STRING" id="1603886.GCA_001895165_01215"/>
<feature type="chain" id="PRO_5043153401" evidence="1">
    <location>
        <begin position="22"/>
        <end position="431"/>
    </location>
</feature>
<comment type="caution">
    <text evidence="2">The sequence shown here is derived from an EMBL/GenBank/DDBJ whole genome shotgun (WGS) entry which is preliminary data.</text>
</comment>
<dbReference type="PANTHER" id="PTHR43649:SF11">
    <property type="entry name" value="ABC TRANSPORTER SUBSTRATE-BINDING PROTEIN YESO-RELATED"/>
    <property type="match status" value="1"/>
</dbReference>
<name>A0A261FWU6_9BIFI</name>
<dbReference type="PANTHER" id="PTHR43649">
    <property type="entry name" value="ARABINOSE-BINDING PROTEIN-RELATED"/>
    <property type="match status" value="1"/>
</dbReference>
<dbReference type="Gene3D" id="3.40.190.10">
    <property type="entry name" value="Periplasmic binding protein-like II"/>
    <property type="match status" value="2"/>
</dbReference>
<dbReference type="OrthoDB" id="7918484at2"/>
<dbReference type="SUPFAM" id="SSF53850">
    <property type="entry name" value="Periplasmic binding protein-like II"/>
    <property type="match status" value="1"/>
</dbReference>
<dbReference type="PROSITE" id="PS51257">
    <property type="entry name" value="PROKAR_LIPOPROTEIN"/>
    <property type="match status" value="1"/>
</dbReference>
<evidence type="ECO:0000256" key="1">
    <source>
        <dbReference type="SAM" id="SignalP"/>
    </source>
</evidence>
<gene>
    <name evidence="2" type="ORF">BLEM_0116</name>
</gene>
<dbReference type="Proteomes" id="UP000216352">
    <property type="component" value="Unassembled WGS sequence"/>
</dbReference>
<evidence type="ECO:0000313" key="3">
    <source>
        <dbReference type="Proteomes" id="UP000216352"/>
    </source>
</evidence>
<keyword evidence="1" id="KW-0732">Signal</keyword>
<dbReference type="EMBL" id="MWWX01000001">
    <property type="protein sequence ID" value="OZG63413.1"/>
    <property type="molecule type" value="Genomic_DNA"/>
</dbReference>